<protein>
    <recommendedName>
        <fullName evidence="3 7">Peptide chain release factor 2</fullName>
        <shortName evidence="7">RF-2</shortName>
    </recommendedName>
</protein>
<evidence type="ECO:0000256" key="5">
    <source>
        <dbReference type="ARBA" id="ARBA00022490"/>
    </source>
</evidence>
<evidence type="ECO:0000256" key="7">
    <source>
        <dbReference type="HAMAP-Rule" id="MF_00094"/>
    </source>
</evidence>
<evidence type="ECO:0000313" key="10">
    <source>
        <dbReference type="Proteomes" id="UP000006196"/>
    </source>
</evidence>
<reference evidence="9" key="1">
    <citation type="submission" date="2009-01" db="EMBL/GenBank/DDBJ databases">
        <authorList>
            <person name="Qin X."/>
            <person name="Bachman B."/>
            <person name="Battles P."/>
            <person name="Bell A."/>
            <person name="Bess C."/>
            <person name="Bickham C."/>
            <person name="Chaboub L."/>
            <person name="Chen D."/>
            <person name="Coyle M."/>
            <person name="Deiros D.R."/>
            <person name="Dinh H."/>
            <person name="Forbes L."/>
            <person name="Fowler G."/>
            <person name="Francisco L."/>
            <person name="Fu Q."/>
            <person name="Gubbala S."/>
            <person name="Hale W."/>
            <person name="Han Y."/>
            <person name="Hemphill L."/>
            <person name="Highlander S.K."/>
            <person name="Hirani K."/>
            <person name="Hogues M."/>
            <person name="Jackson L."/>
            <person name="Jakkamsetti A."/>
            <person name="Javaid M."/>
            <person name="Jiang H."/>
            <person name="Korchina V."/>
            <person name="Kovar C."/>
            <person name="Lara F."/>
            <person name="Lee S."/>
            <person name="Mata R."/>
            <person name="Mathew T."/>
            <person name="Moen C."/>
            <person name="Morales K."/>
            <person name="Munidasa M."/>
            <person name="Nazareth L."/>
            <person name="Ngo R."/>
            <person name="Nguyen L."/>
            <person name="Okwuonu G."/>
            <person name="Ongeri F."/>
            <person name="Patil S."/>
            <person name="Petrosino J."/>
            <person name="Pham C."/>
            <person name="Pham P."/>
            <person name="Pu L.-L."/>
            <person name="Puazo M."/>
            <person name="Raj R."/>
            <person name="Reid J."/>
            <person name="Rouhana J."/>
            <person name="Saada N."/>
            <person name="Shang Y."/>
            <person name="Simmons D."/>
            <person name="Thornton R."/>
            <person name="Warren J."/>
            <person name="Weissenberger G."/>
            <person name="Zhang J."/>
            <person name="Zhang L."/>
            <person name="Zhou C."/>
            <person name="Zhu D."/>
            <person name="Muzny D."/>
            <person name="Worley K."/>
            <person name="Gibbs R."/>
        </authorList>
    </citation>
    <scope>NUCLEOTIDE SEQUENCE [LARGE SCALE GENOMIC DNA]</scope>
    <source>
        <strain evidence="9">DSM 44291</strain>
    </source>
</reference>
<evidence type="ECO:0000256" key="3">
    <source>
        <dbReference type="ARBA" id="ARBA00019192"/>
    </source>
</evidence>
<gene>
    <name evidence="7 9" type="primary">prfB</name>
    <name evidence="9" type="ORF">HMPREF0298_1686</name>
</gene>
<sequence>MQPETSTRIQNLDSTLTTIEKVIDLDELAARARELEQQANDPSLWDDPAHAQKVTTELSNVQARLKKVASLRERIDDLPVMYELAEEEGEPALVDDELAALEESIGSLEVQTMLSGEYDEREAVVNIRSGAGGVDAADWAEMLMRMYTRWAEKNGHKVEVYDISYAEEAGIKSATFVVRGEYMYGQLSVEQGAHRLVRISPFDNQGRRQTSFAEVEVLPVVEQTDHIDIPDSDIRVDVYRSSGPGGQSVNTTDSAVRITHLPTGIVVTCQNEKSQIQNKASALGVLQSKLLERKRQEEKAEMDALGAGGNASWGNQMRSYVLHPYQMVKDLRTNYEVGDPQKVLDGDIDGFLESGIRWRMAETKG</sequence>
<evidence type="ECO:0000256" key="1">
    <source>
        <dbReference type="ARBA" id="ARBA00002613"/>
    </source>
</evidence>
<dbReference type="EMBL" id="ACHJ01000136">
    <property type="protein sequence ID" value="EEI16521.1"/>
    <property type="molecule type" value="Genomic_DNA"/>
</dbReference>
<keyword evidence="10" id="KW-1185">Reference proteome</keyword>
<evidence type="ECO:0000256" key="6">
    <source>
        <dbReference type="ARBA" id="ARBA00022917"/>
    </source>
</evidence>
<dbReference type="PANTHER" id="PTHR43116:SF3">
    <property type="entry name" value="CLASS I PEPTIDE CHAIN RELEASE FACTOR"/>
    <property type="match status" value="1"/>
</dbReference>
<dbReference type="Gene3D" id="1.20.58.410">
    <property type="entry name" value="Release factor"/>
    <property type="match status" value="1"/>
</dbReference>
<dbReference type="eggNOG" id="COG1186">
    <property type="taxonomic scope" value="Bacteria"/>
</dbReference>
<dbReference type="InterPro" id="IPR000352">
    <property type="entry name" value="Pep_chain_release_fac_I"/>
</dbReference>
<dbReference type="Gene3D" id="3.30.160.20">
    <property type="match status" value="1"/>
</dbReference>
<dbReference type="HAMAP" id="MF_00094">
    <property type="entry name" value="Rel_fac_2"/>
    <property type="match status" value="1"/>
</dbReference>
<dbReference type="FunFam" id="3.30.160.20:FF:000010">
    <property type="entry name" value="Peptide chain release factor 2"/>
    <property type="match status" value="1"/>
</dbReference>
<dbReference type="Gene3D" id="3.30.70.1660">
    <property type="match status" value="1"/>
</dbReference>
<dbReference type="PANTHER" id="PTHR43116">
    <property type="entry name" value="PEPTIDE CHAIN RELEASE FACTOR 2"/>
    <property type="match status" value="1"/>
</dbReference>
<dbReference type="Proteomes" id="UP000006196">
    <property type="component" value="Unassembled WGS sequence"/>
</dbReference>
<dbReference type="AlphaFoldDB" id="C0XTB6"/>
<dbReference type="RefSeq" id="WP_006841189.1">
    <property type="nucleotide sequence ID" value="NZ_GG667198.1"/>
</dbReference>
<keyword evidence="4 7" id="KW-0488">Methylation</keyword>
<accession>C0XTB6</accession>
<dbReference type="GO" id="GO:0005737">
    <property type="term" value="C:cytoplasm"/>
    <property type="evidence" value="ECO:0007669"/>
    <property type="project" value="UniProtKB-SubCell"/>
</dbReference>
<comment type="subcellular location">
    <subcellularLocation>
        <location evidence="7">Cytoplasm</location>
    </subcellularLocation>
</comment>
<dbReference type="OrthoDB" id="9806673at2"/>
<comment type="function">
    <text evidence="1 7">Peptide chain release factor 2 directs the termination of translation in response to the peptide chain termination codons UGA and UAA.</text>
</comment>
<dbReference type="SUPFAM" id="SSF75620">
    <property type="entry name" value="Release factor"/>
    <property type="match status" value="1"/>
</dbReference>
<dbReference type="HOGENOM" id="CLU_036856_6_0_11"/>
<dbReference type="STRING" id="525263.HMPREF0298_1686"/>
<dbReference type="NCBIfam" id="TIGR00020">
    <property type="entry name" value="prfB"/>
    <property type="match status" value="1"/>
</dbReference>
<keyword evidence="5 7" id="KW-0963">Cytoplasm</keyword>
<dbReference type="GO" id="GO:0016149">
    <property type="term" value="F:translation release factor activity, codon specific"/>
    <property type="evidence" value="ECO:0007669"/>
    <property type="project" value="UniProtKB-UniRule"/>
</dbReference>
<feature type="domain" description="Prokaryotic-type class I peptide chain release factors" evidence="8">
    <location>
        <begin position="240"/>
        <end position="256"/>
    </location>
</feature>
<comment type="PTM">
    <text evidence="7">Methylated by PrmC. Methylation increases the termination efficiency of RF2.</text>
</comment>
<comment type="caution">
    <text evidence="9">The sequence shown here is derived from an EMBL/GenBank/DDBJ whole genome shotgun (WGS) entry which is preliminary data.</text>
</comment>
<organism evidence="9 10">
    <name type="scientific">Corynebacterium lipophiloflavum (strain ATCC 700352 / DSM 44291 / CCUG 37336 / JCM 10383 / DMMZ 1944)</name>
    <dbReference type="NCBI Taxonomy" id="525263"/>
    <lineage>
        <taxon>Bacteria</taxon>
        <taxon>Bacillati</taxon>
        <taxon>Actinomycetota</taxon>
        <taxon>Actinomycetes</taxon>
        <taxon>Mycobacteriales</taxon>
        <taxon>Corynebacteriaceae</taxon>
        <taxon>Corynebacterium</taxon>
    </lineage>
</organism>
<dbReference type="Pfam" id="PF00472">
    <property type="entry name" value="RF-1"/>
    <property type="match status" value="1"/>
</dbReference>
<dbReference type="PROSITE" id="PS00745">
    <property type="entry name" value="RF_PROK_I"/>
    <property type="match status" value="1"/>
</dbReference>
<dbReference type="InterPro" id="IPR004374">
    <property type="entry name" value="PrfB"/>
</dbReference>
<evidence type="ECO:0000256" key="2">
    <source>
        <dbReference type="ARBA" id="ARBA00010835"/>
    </source>
</evidence>
<dbReference type="InterPro" id="IPR045853">
    <property type="entry name" value="Pep_chain_release_fac_I_sf"/>
</dbReference>
<proteinExistence type="inferred from homology"/>
<evidence type="ECO:0000259" key="8">
    <source>
        <dbReference type="PROSITE" id="PS00745"/>
    </source>
</evidence>
<feature type="modified residue" description="N5-methylglutamine" evidence="7">
    <location>
        <position position="247"/>
    </location>
</feature>
<dbReference type="Pfam" id="PF03462">
    <property type="entry name" value="PCRF"/>
    <property type="match status" value="1"/>
</dbReference>
<dbReference type="InterPro" id="IPR005139">
    <property type="entry name" value="PCRF"/>
</dbReference>
<evidence type="ECO:0000313" key="9">
    <source>
        <dbReference type="EMBL" id="EEI16521.1"/>
    </source>
</evidence>
<evidence type="ECO:0000256" key="4">
    <source>
        <dbReference type="ARBA" id="ARBA00022481"/>
    </source>
</evidence>
<comment type="similarity">
    <text evidence="2 7">Belongs to the prokaryotic/mitochondrial release factor family.</text>
</comment>
<dbReference type="SMART" id="SM00937">
    <property type="entry name" value="PCRF"/>
    <property type="match status" value="1"/>
</dbReference>
<name>C0XTB6_CORLD</name>
<keyword evidence="6 7" id="KW-0648">Protein biosynthesis</keyword>